<gene>
    <name evidence="2" type="ORF">SAMN04489842_1655</name>
</gene>
<reference evidence="3" key="1">
    <citation type="submission" date="2016-10" db="EMBL/GenBank/DDBJ databases">
        <authorList>
            <person name="Varghese N."/>
            <person name="Submissions S."/>
        </authorList>
    </citation>
    <scope>NUCLEOTIDE SEQUENCE [LARGE SCALE GENOMIC DNA]</scope>
    <source>
        <strain evidence="3">DSM 24767</strain>
    </source>
</reference>
<dbReference type="STRING" id="1095778.SAMN04489842_1655"/>
<proteinExistence type="predicted"/>
<dbReference type="EMBL" id="FNLC01000002">
    <property type="protein sequence ID" value="SDQ90728.1"/>
    <property type="molecule type" value="Genomic_DNA"/>
</dbReference>
<evidence type="ECO:0000313" key="2">
    <source>
        <dbReference type="EMBL" id="SDQ90728.1"/>
    </source>
</evidence>
<organism evidence="2 3">
    <name type="scientific">Natronobacterium texcoconense</name>
    <dbReference type="NCBI Taxonomy" id="1095778"/>
    <lineage>
        <taxon>Archaea</taxon>
        <taxon>Methanobacteriati</taxon>
        <taxon>Methanobacteriota</taxon>
        <taxon>Stenosarchaea group</taxon>
        <taxon>Halobacteria</taxon>
        <taxon>Halobacteriales</taxon>
        <taxon>Natrialbaceae</taxon>
        <taxon>Natronobacterium</taxon>
    </lineage>
</organism>
<accession>A0A1H1EQ77</accession>
<dbReference type="Pfam" id="PF25950">
    <property type="entry name" value="DUF7988"/>
    <property type="match status" value="1"/>
</dbReference>
<feature type="domain" description="DUF7988" evidence="1">
    <location>
        <begin position="6"/>
        <end position="138"/>
    </location>
</feature>
<dbReference type="RefSeq" id="WP_090380152.1">
    <property type="nucleotide sequence ID" value="NZ_FNLC01000002.1"/>
</dbReference>
<dbReference type="Proteomes" id="UP000198848">
    <property type="component" value="Unassembled WGS sequence"/>
</dbReference>
<evidence type="ECO:0000259" key="1">
    <source>
        <dbReference type="Pfam" id="PF25950"/>
    </source>
</evidence>
<protein>
    <recommendedName>
        <fullName evidence="1">DUF7988 domain-containing protein</fullName>
    </recommendedName>
</protein>
<keyword evidence="3" id="KW-1185">Reference proteome</keyword>
<name>A0A1H1EQ77_NATTX</name>
<evidence type="ECO:0000313" key="3">
    <source>
        <dbReference type="Proteomes" id="UP000198848"/>
    </source>
</evidence>
<sequence>MSYPIREARRRLLTNHGSIVADVDRCADAVAEPWDTARTTNRDALVADLRSTLETAGVLERLPAVLEDAVDAMGCELQAEPVAGPPYVVVTTRGPMLRATIDPGRLVIRFDAFEVVRTDAGRGASYRRRDGVELVVALE</sequence>
<dbReference type="OrthoDB" id="168840at2157"/>
<dbReference type="InterPro" id="IPR058294">
    <property type="entry name" value="DUF7988"/>
</dbReference>
<dbReference type="AlphaFoldDB" id="A0A1H1EQ77"/>